<reference evidence="12" key="1">
    <citation type="submission" date="2015-11" db="EMBL/GenBank/DDBJ databases">
        <title>De novo transcriptome assembly of four potential Pierce s Disease insect vectors from Arizona vineyards.</title>
        <authorList>
            <person name="Tassone E.E."/>
        </authorList>
    </citation>
    <scope>NUCLEOTIDE SEQUENCE</scope>
</reference>
<dbReference type="InterPro" id="IPR000301">
    <property type="entry name" value="Tetraspanin_animals"/>
</dbReference>
<dbReference type="PIRSF" id="PIRSF002419">
    <property type="entry name" value="Tetraspanin"/>
    <property type="match status" value="1"/>
</dbReference>
<dbReference type="EMBL" id="GECZ01014808">
    <property type="protein sequence ID" value="JAS54961.1"/>
    <property type="molecule type" value="Transcribed_RNA"/>
</dbReference>
<name>A0A1B6FJP4_9HEMI</name>
<dbReference type="AlphaFoldDB" id="A0A1B6FJP4"/>
<dbReference type="InterPro" id="IPR018503">
    <property type="entry name" value="Tetraspanin_CS"/>
</dbReference>
<evidence type="ECO:0000256" key="4">
    <source>
        <dbReference type="ARBA" id="ARBA00022989"/>
    </source>
</evidence>
<evidence type="ECO:0000313" key="15">
    <source>
        <dbReference type="EMBL" id="JAS54961.1"/>
    </source>
</evidence>
<protein>
    <recommendedName>
        <fullName evidence="7">Tetraspanin</fullName>
    </recommendedName>
</protein>
<evidence type="ECO:0000256" key="3">
    <source>
        <dbReference type="ARBA" id="ARBA00022692"/>
    </source>
</evidence>
<dbReference type="PROSITE" id="PS00421">
    <property type="entry name" value="TM4_1"/>
    <property type="match status" value="1"/>
</dbReference>
<evidence type="ECO:0000313" key="16">
    <source>
        <dbReference type="EMBL" id="JAS60341.1"/>
    </source>
</evidence>
<evidence type="ECO:0000313" key="8">
    <source>
        <dbReference type="EMBL" id="JAS39197.1"/>
    </source>
</evidence>
<accession>A0A1B6FJP4</accession>
<evidence type="ECO:0000256" key="2">
    <source>
        <dbReference type="ARBA" id="ARBA00006840"/>
    </source>
</evidence>
<keyword evidence="4 7" id="KW-1133">Transmembrane helix</keyword>
<keyword evidence="3 7" id="KW-0812">Transmembrane</keyword>
<dbReference type="Pfam" id="PF00335">
    <property type="entry name" value="Tetraspanin"/>
    <property type="match status" value="1"/>
</dbReference>
<evidence type="ECO:0000256" key="6">
    <source>
        <dbReference type="PIRSR" id="PIRSR002419-1"/>
    </source>
</evidence>
<dbReference type="PRINTS" id="PR00259">
    <property type="entry name" value="TMFOUR"/>
</dbReference>
<feature type="transmembrane region" description="Helical" evidence="7">
    <location>
        <begin position="54"/>
        <end position="75"/>
    </location>
</feature>
<evidence type="ECO:0000256" key="7">
    <source>
        <dbReference type="RuleBase" id="RU361218"/>
    </source>
</evidence>
<feature type="disulfide bond" evidence="6">
    <location>
        <begin position="145"/>
        <end position="166"/>
    </location>
</feature>
<comment type="subcellular location">
    <subcellularLocation>
        <location evidence="1 7">Membrane</location>
        <topology evidence="1 7">Multi-pass membrane protein</topology>
    </subcellularLocation>
</comment>
<dbReference type="Gene3D" id="1.10.1450.10">
    <property type="entry name" value="Tetraspanin"/>
    <property type="match status" value="1"/>
</dbReference>
<dbReference type="SUPFAM" id="SSF48652">
    <property type="entry name" value="Tetraspanin"/>
    <property type="match status" value="1"/>
</dbReference>
<evidence type="ECO:0000313" key="10">
    <source>
        <dbReference type="EMBL" id="JAS44221.1"/>
    </source>
</evidence>
<dbReference type="PANTHER" id="PTHR19282">
    <property type="entry name" value="TETRASPANIN"/>
    <property type="match status" value="1"/>
</dbReference>
<dbReference type="EMBL" id="GECZ01006774">
    <property type="protein sequence ID" value="JAS62995.1"/>
    <property type="molecule type" value="Transcribed_RNA"/>
</dbReference>
<organism evidence="12">
    <name type="scientific">Cuerna arida</name>
    <dbReference type="NCBI Taxonomy" id="1464854"/>
    <lineage>
        <taxon>Eukaryota</taxon>
        <taxon>Metazoa</taxon>
        <taxon>Ecdysozoa</taxon>
        <taxon>Arthropoda</taxon>
        <taxon>Hexapoda</taxon>
        <taxon>Insecta</taxon>
        <taxon>Pterygota</taxon>
        <taxon>Neoptera</taxon>
        <taxon>Paraneoptera</taxon>
        <taxon>Hemiptera</taxon>
        <taxon>Auchenorrhyncha</taxon>
        <taxon>Membracoidea</taxon>
        <taxon>Cicadellidae</taxon>
        <taxon>Cicadellinae</taxon>
        <taxon>Proconiini</taxon>
        <taxon>Cuerna</taxon>
    </lineage>
</organism>
<feature type="transmembrane region" description="Helical" evidence="7">
    <location>
        <begin position="12"/>
        <end position="34"/>
    </location>
</feature>
<keyword evidence="5 7" id="KW-0472">Membrane</keyword>
<dbReference type="EMBL" id="GECZ01025548">
    <property type="protein sequence ID" value="JAS44221.1"/>
    <property type="molecule type" value="Transcribed_RNA"/>
</dbReference>
<proteinExistence type="inferred from homology"/>
<dbReference type="EMBL" id="GECZ01024288">
    <property type="protein sequence ID" value="JAS45481.1"/>
    <property type="molecule type" value="Transcribed_RNA"/>
</dbReference>
<evidence type="ECO:0000313" key="9">
    <source>
        <dbReference type="EMBL" id="JAS39436.1"/>
    </source>
</evidence>
<evidence type="ECO:0000313" key="17">
    <source>
        <dbReference type="EMBL" id="JAS62995.1"/>
    </source>
</evidence>
<evidence type="ECO:0000313" key="14">
    <source>
        <dbReference type="EMBL" id="JAS54493.1"/>
    </source>
</evidence>
<gene>
    <name evidence="16" type="ORF">g.31415</name>
    <name evidence="11" type="ORF">g.31416</name>
    <name evidence="14" type="ORF">g.31417</name>
    <name evidence="13" type="ORF">g.31418</name>
    <name evidence="10" type="ORF">g.31419</name>
    <name evidence="9" type="ORF">g.31420</name>
    <name evidence="12" type="ORF">g.31421</name>
    <name evidence="15" type="ORF">g.31422</name>
    <name evidence="17" type="ORF">g.31423</name>
    <name evidence="8" type="ORF">g.31424</name>
</gene>
<evidence type="ECO:0000313" key="11">
    <source>
        <dbReference type="EMBL" id="JAS45481.1"/>
    </source>
</evidence>
<keyword evidence="6" id="KW-1015">Disulfide bond</keyword>
<dbReference type="EMBL" id="GECZ01015276">
    <property type="protein sequence ID" value="JAS54493.1"/>
    <property type="molecule type" value="Transcribed_RNA"/>
</dbReference>
<evidence type="ECO:0000313" key="13">
    <source>
        <dbReference type="EMBL" id="JAS53660.1"/>
    </source>
</evidence>
<feature type="transmembrane region" description="Helical" evidence="7">
    <location>
        <begin position="82"/>
        <end position="106"/>
    </location>
</feature>
<dbReference type="InterPro" id="IPR008952">
    <property type="entry name" value="Tetraspanin_EC2_sf"/>
</dbReference>
<comment type="similarity">
    <text evidence="2 7">Belongs to the tetraspanin (TM4SF) family.</text>
</comment>
<dbReference type="EMBL" id="GECZ01030333">
    <property type="protein sequence ID" value="JAS39436.1"/>
    <property type="molecule type" value="Transcribed_RNA"/>
</dbReference>
<evidence type="ECO:0000313" key="12">
    <source>
        <dbReference type="EMBL" id="JAS50401.1"/>
    </source>
</evidence>
<dbReference type="GO" id="GO:0005886">
    <property type="term" value="C:plasma membrane"/>
    <property type="evidence" value="ECO:0007669"/>
    <property type="project" value="TreeGrafter"/>
</dbReference>
<sequence length="233" mass="25939">MDSVGMSCVKYLLFFFNLLFAISGITIFTVGIIIQNMYYNYSQFIDEKFFSAPMILIVVGVIVFVVAFFGCCGAIQESNFMLITFAVLLFLIFLMEVAGGVAGYVLQKDIDAMLKQRMDDSMKKYNENPEITNSWNVLQYDLNCCGTDSLKDWEKIYNNGTIPYSCCPTNPVDEPCTQDKANKAGCLGVLKELLEKNTALVGGFGLGVAFTQLIGVVFACCLARSIRKEYETV</sequence>
<evidence type="ECO:0000256" key="5">
    <source>
        <dbReference type="ARBA" id="ARBA00023136"/>
    </source>
</evidence>
<dbReference type="EMBL" id="GECZ01019368">
    <property type="protein sequence ID" value="JAS50401.1"/>
    <property type="molecule type" value="Transcribed_RNA"/>
</dbReference>
<dbReference type="CDD" id="cd03127">
    <property type="entry name" value="tetraspanin_LEL"/>
    <property type="match status" value="1"/>
</dbReference>
<dbReference type="InterPro" id="IPR018499">
    <property type="entry name" value="Tetraspanin/Peripherin"/>
</dbReference>
<feature type="transmembrane region" description="Helical" evidence="7">
    <location>
        <begin position="199"/>
        <end position="223"/>
    </location>
</feature>
<dbReference type="EMBL" id="GECZ01016109">
    <property type="protein sequence ID" value="JAS53660.1"/>
    <property type="molecule type" value="Transcribed_RNA"/>
</dbReference>
<dbReference type="EMBL" id="GECZ01009428">
    <property type="protein sequence ID" value="JAS60341.1"/>
    <property type="molecule type" value="Transcribed_RNA"/>
</dbReference>
<dbReference type="PANTHER" id="PTHR19282:SF482">
    <property type="entry name" value="FI23944P1-RELATED"/>
    <property type="match status" value="1"/>
</dbReference>
<evidence type="ECO:0000256" key="1">
    <source>
        <dbReference type="ARBA" id="ARBA00004141"/>
    </source>
</evidence>
<dbReference type="EMBL" id="GECZ01030572">
    <property type="protein sequence ID" value="JAS39197.1"/>
    <property type="molecule type" value="Transcribed_RNA"/>
</dbReference>